<dbReference type="EMBL" id="SWLB01000002">
    <property type="protein sequence ID" value="KAF3340999.1"/>
    <property type="molecule type" value="Genomic_DNA"/>
</dbReference>
<dbReference type="GO" id="GO:0006367">
    <property type="term" value="P:transcription initiation at RNA polymerase II promoter"/>
    <property type="evidence" value="ECO:0007669"/>
    <property type="project" value="InterPro"/>
</dbReference>
<keyword evidence="10" id="KW-1185">Reference proteome</keyword>
<evidence type="ECO:0000256" key="3">
    <source>
        <dbReference type="ARBA" id="ARBA00023125"/>
    </source>
</evidence>
<dbReference type="GO" id="GO:0001097">
    <property type="term" value="F:TFIIH-class transcription factor complex binding"/>
    <property type="evidence" value="ECO:0007669"/>
    <property type="project" value="TreeGrafter"/>
</dbReference>
<evidence type="ECO:0000256" key="4">
    <source>
        <dbReference type="ARBA" id="ARBA00023163"/>
    </source>
</evidence>
<sequence>MMASLQDSLTRFKQQQAKCQSTLKNISRAAPSSNGKAAQQPPQKRPHIATASSSMVKPDAPVKFSNDTERLQHINTIRKSSHGRRMKLVIDLLFETRDALTPEEIYNGCYVNIHDNKNEIHDSLRNNPKVFFDGKRFSYKSKHDLKGKDDLLRLIRRNVEGLPVVDVKDSYTSVMDDLMALKAENLVWLGTSIDSEEDIVYPNDPKIVVRTDNDIKQTYFATDLPRDFIDVEKELLKMGMKPVTKTAERRATAQLSSVSLSKSEPKKKKHSRKLNVRKITNAHMPELFQYFDQ</sequence>
<name>A0A833RZ85_9POAL</name>
<protein>
    <submittedName>
        <fullName evidence="9">Transcription initiation factor IIE subunit beta</fullName>
    </submittedName>
</protein>
<evidence type="ECO:0000313" key="9">
    <source>
        <dbReference type="EMBL" id="KAF3340999.1"/>
    </source>
</evidence>
<evidence type="ECO:0000259" key="8">
    <source>
        <dbReference type="PROSITE" id="PS51351"/>
    </source>
</evidence>
<evidence type="ECO:0000256" key="1">
    <source>
        <dbReference type="ARBA" id="ARBA00004123"/>
    </source>
</evidence>
<evidence type="ECO:0000313" key="10">
    <source>
        <dbReference type="Proteomes" id="UP000623129"/>
    </source>
</evidence>
<comment type="subcellular location">
    <subcellularLocation>
        <location evidence="1">Nucleus</location>
    </subcellularLocation>
</comment>
<dbReference type="GO" id="GO:0005673">
    <property type="term" value="C:transcription factor TFIIE complex"/>
    <property type="evidence" value="ECO:0007669"/>
    <property type="project" value="InterPro"/>
</dbReference>
<dbReference type="InterPro" id="IPR016656">
    <property type="entry name" value="TFIIE-bsu"/>
</dbReference>
<evidence type="ECO:0000256" key="6">
    <source>
        <dbReference type="ARBA" id="ARBA00025581"/>
    </source>
</evidence>
<feature type="compositionally biased region" description="Polar residues" evidence="7">
    <location>
        <begin position="1"/>
        <end position="42"/>
    </location>
</feature>
<proteinExistence type="predicted"/>
<evidence type="ECO:0000256" key="2">
    <source>
        <dbReference type="ARBA" id="ARBA00023015"/>
    </source>
</evidence>
<dbReference type="PANTHER" id="PTHR12716">
    <property type="entry name" value="TRANSCRIPTION INITIATION FACTOR IIE, BETA SUBUNIT"/>
    <property type="match status" value="1"/>
</dbReference>
<dbReference type="InterPro" id="IPR003166">
    <property type="entry name" value="TFIIE_bsu_DNA-bd"/>
</dbReference>
<gene>
    <name evidence="9" type="ORF">FCM35_KLT09843</name>
</gene>
<dbReference type="PANTHER" id="PTHR12716:SF8">
    <property type="entry name" value="TRANSCRIPTION INITIATION FACTOR IIE SUBUNIT BETA"/>
    <property type="match status" value="1"/>
</dbReference>
<dbReference type="GO" id="GO:0003677">
    <property type="term" value="F:DNA binding"/>
    <property type="evidence" value="ECO:0007669"/>
    <property type="project" value="UniProtKB-KW"/>
</dbReference>
<dbReference type="Pfam" id="PF18121">
    <property type="entry name" value="TFA2_Winged_2"/>
    <property type="match status" value="1"/>
</dbReference>
<keyword evidence="4" id="KW-0804">Transcription</keyword>
<dbReference type="Proteomes" id="UP000623129">
    <property type="component" value="Unassembled WGS sequence"/>
</dbReference>
<comment type="function">
    <text evidence="6">Recruits TFIIH to the initiation complex and stimulates the RNA polymerase II C-terminal domain kinase and DNA-dependent ATPase activities of TFIIH. Both TFIIH and TFIIE are required for promoter clearance by RNA polymerase.</text>
</comment>
<keyword evidence="3" id="KW-0238">DNA-binding</keyword>
<evidence type="ECO:0000256" key="7">
    <source>
        <dbReference type="SAM" id="MobiDB-lite"/>
    </source>
</evidence>
<comment type="caution">
    <text evidence="9">The sequence shown here is derived from an EMBL/GenBank/DDBJ whole genome shotgun (WGS) entry which is preliminary data.</text>
</comment>
<accession>A0A833RZ85</accession>
<keyword evidence="5" id="KW-0539">Nucleus</keyword>
<dbReference type="OrthoDB" id="3907302at2759"/>
<feature type="region of interest" description="Disordered" evidence="7">
    <location>
        <begin position="1"/>
        <end position="62"/>
    </location>
</feature>
<evidence type="ECO:0000256" key="5">
    <source>
        <dbReference type="ARBA" id="ARBA00023242"/>
    </source>
</evidence>
<dbReference type="AlphaFoldDB" id="A0A833RZ85"/>
<keyword evidence="2" id="KW-0805">Transcription regulation</keyword>
<dbReference type="PROSITE" id="PS51351">
    <property type="entry name" value="TFIIE_BETA_C"/>
    <property type="match status" value="1"/>
</dbReference>
<feature type="region of interest" description="Disordered" evidence="7">
    <location>
        <begin position="252"/>
        <end position="272"/>
    </location>
</feature>
<dbReference type="InterPro" id="IPR040501">
    <property type="entry name" value="TFA2_Winged_2"/>
</dbReference>
<feature type="domain" description="TFIIE beta" evidence="8">
    <location>
        <begin position="70"/>
        <end position="146"/>
    </location>
</feature>
<reference evidence="9" key="1">
    <citation type="submission" date="2020-01" db="EMBL/GenBank/DDBJ databases">
        <title>Genome sequence of Kobresia littledalei, the first chromosome-level genome in the family Cyperaceae.</title>
        <authorList>
            <person name="Qu G."/>
        </authorList>
    </citation>
    <scope>NUCLEOTIDE SEQUENCE</scope>
    <source>
        <strain evidence="9">C.B.Clarke</strain>
        <tissue evidence="9">Leaf</tissue>
    </source>
</reference>
<organism evidence="9 10">
    <name type="scientific">Carex littledalei</name>
    <dbReference type="NCBI Taxonomy" id="544730"/>
    <lineage>
        <taxon>Eukaryota</taxon>
        <taxon>Viridiplantae</taxon>
        <taxon>Streptophyta</taxon>
        <taxon>Embryophyta</taxon>
        <taxon>Tracheophyta</taxon>
        <taxon>Spermatophyta</taxon>
        <taxon>Magnoliopsida</taxon>
        <taxon>Liliopsida</taxon>
        <taxon>Poales</taxon>
        <taxon>Cyperaceae</taxon>
        <taxon>Cyperoideae</taxon>
        <taxon>Cariceae</taxon>
        <taxon>Carex</taxon>
        <taxon>Carex subgen. Euthyceras</taxon>
    </lineage>
</organism>